<keyword evidence="3" id="KW-1185">Reference proteome</keyword>
<feature type="compositionally biased region" description="Basic residues" evidence="1">
    <location>
        <begin position="385"/>
        <end position="403"/>
    </location>
</feature>
<evidence type="ECO:0000313" key="2">
    <source>
        <dbReference type="EMBL" id="RAY16769.1"/>
    </source>
</evidence>
<proteinExistence type="predicted"/>
<dbReference type="AlphaFoldDB" id="A0A365HCK7"/>
<protein>
    <recommendedName>
        <fullName evidence="4">DUF4241 domain-containing protein</fullName>
    </recommendedName>
</protein>
<gene>
    <name evidence="2" type="ORF">DPM19_00955</name>
</gene>
<dbReference type="InterPro" id="IPR025335">
    <property type="entry name" value="DUF4241"/>
</dbReference>
<dbReference type="Proteomes" id="UP000251891">
    <property type="component" value="Unassembled WGS sequence"/>
</dbReference>
<evidence type="ECO:0000313" key="3">
    <source>
        <dbReference type="Proteomes" id="UP000251891"/>
    </source>
</evidence>
<evidence type="ECO:0008006" key="4">
    <source>
        <dbReference type="Google" id="ProtNLM"/>
    </source>
</evidence>
<accession>A0A365HCK7</accession>
<organism evidence="2 3">
    <name type="scientific">Actinomadura craniellae</name>
    <dbReference type="NCBI Taxonomy" id="2231787"/>
    <lineage>
        <taxon>Bacteria</taxon>
        <taxon>Bacillati</taxon>
        <taxon>Actinomycetota</taxon>
        <taxon>Actinomycetes</taxon>
        <taxon>Streptosporangiales</taxon>
        <taxon>Thermomonosporaceae</taxon>
        <taxon>Actinomadura</taxon>
    </lineage>
</organism>
<dbReference type="OrthoDB" id="9789980at2"/>
<dbReference type="Pfam" id="PF14025">
    <property type="entry name" value="DUF4241"/>
    <property type="match status" value="1"/>
</dbReference>
<sequence length="426" mass="47497">MTAEGASMVEVGYCQGWDPQVRTVVAPMGERQARGRDESGEPYAVLLRAQGVPKALFQVDWGHGYLGLFLLDAQARRTREFTYRQLEPGRLHLRRYREWRHVSDTEPEFPEHGWRFTMTIGPDGRAQRILDDEGGGSLHIGADVPVEHRTVAKAEFGAWTAYADAPMLGLDDPITLAPAPDVVDAPASGTAPTWSAPLPLRPRHLEVLFTPGRRLARDDGYIAVVAEPEHAGPLRLPTGSVLAADPGTVNDRDLPFTVTVPPGDYPVLIAAMRWEHEGGHWGETPAAMLRITDEPTTSWELALRPGQDARLLDTDEFFGFGVDSGTACFLDATGRDTLPELFHWEEPEEGDRSSFAEVRDPQTGTNLIRLPQRQRRRQLPGVDRPRRRRAGHLLRRRHARPPRHQGPAAHDPLDSRFPAADPSWDR</sequence>
<comment type="caution">
    <text evidence="2">The sequence shown here is derived from an EMBL/GenBank/DDBJ whole genome shotgun (WGS) entry which is preliminary data.</text>
</comment>
<dbReference type="EMBL" id="QLYX01000001">
    <property type="protein sequence ID" value="RAY16769.1"/>
    <property type="molecule type" value="Genomic_DNA"/>
</dbReference>
<evidence type="ECO:0000256" key="1">
    <source>
        <dbReference type="SAM" id="MobiDB-lite"/>
    </source>
</evidence>
<feature type="region of interest" description="Disordered" evidence="1">
    <location>
        <begin position="373"/>
        <end position="426"/>
    </location>
</feature>
<name>A0A365HCK7_9ACTN</name>
<reference evidence="2 3" key="1">
    <citation type="submission" date="2018-06" db="EMBL/GenBank/DDBJ databases">
        <title>Actinomadura craniellae sp. nov. isolated from marine sponge Craniella sp.</title>
        <authorList>
            <person name="Li L."/>
            <person name="Xu Q.H."/>
            <person name="Lin H.W."/>
            <person name="Lu Y.H."/>
        </authorList>
    </citation>
    <scope>NUCLEOTIDE SEQUENCE [LARGE SCALE GENOMIC DNA]</scope>
    <source>
        <strain evidence="2 3">LHW63021</strain>
    </source>
</reference>